<proteinExistence type="inferred from homology"/>
<evidence type="ECO:0000256" key="2">
    <source>
        <dbReference type="ARBA" id="ARBA00005695"/>
    </source>
</evidence>
<keyword evidence="8" id="KW-1185">Reference proteome</keyword>
<gene>
    <name evidence="7" type="ORF">M8330_07510</name>
</gene>
<dbReference type="Gene3D" id="3.10.105.10">
    <property type="entry name" value="Dipeptide-binding Protein, Domain 3"/>
    <property type="match status" value="1"/>
</dbReference>
<comment type="similarity">
    <text evidence="2">Belongs to the bacterial solute-binding protein 5 family.</text>
</comment>
<dbReference type="InterPro" id="IPR039424">
    <property type="entry name" value="SBP_5"/>
</dbReference>
<dbReference type="GO" id="GO:0015833">
    <property type="term" value="P:peptide transport"/>
    <property type="evidence" value="ECO:0007669"/>
    <property type="project" value="TreeGrafter"/>
</dbReference>
<dbReference type="EMBL" id="JAMOIL010000008">
    <property type="protein sequence ID" value="MCM0620141.1"/>
    <property type="molecule type" value="Genomic_DNA"/>
</dbReference>
<evidence type="ECO:0000256" key="3">
    <source>
        <dbReference type="ARBA" id="ARBA00022448"/>
    </source>
</evidence>
<dbReference type="PROSITE" id="PS51257">
    <property type="entry name" value="PROKAR_LIPOPROTEIN"/>
    <property type="match status" value="1"/>
</dbReference>
<name>A0A9X2D6C6_9ACTN</name>
<dbReference type="PANTHER" id="PTHR30290:SF10">
    <property type="entry name" value="PERIPLASMIC OLIGOPEPTIDE-BINDING PROTEIN-RELATED"/>
    <property type="match status" value="1"/>
</dbReference>
<dbReference type="GO" id="GO:0043190">
    <property type="term" value="C:ATP-binding cassette (ABC) transporter complex"/>
    <property type="evidence" value="ECO:0007669"/>
    <property type="project" value="InterPro"/>
</dbReference>
<dbReference type="GO" id="GO:1904680">
    <property type="term" value="F:peptide transmembrane transporter activity"/>
    <property type="evidence" value="ECO:0007669"/>
    <property type="project" value="TreeGrafter"/>
</dbReference>
<evidence type="ECO:0000259" key="6">
    <source>
        <dbReference type="Pfam" id="PF00496"/>
    </source>
</evidence>
<comment type="caution">
    <text evidence="7">The sequence shown here is derived from an EMBL/GenBank/DDBJ whole genome shotgun (WGS) entry which is preliminary data.</text>
</comment>
<dbReference type="Gene3D" id="3.40.190.10">
    <property type="entry name" value="Periplasmic binding protein-like II"/>
    <property type="match status" value="1"/>
</dbReference>
<dbReference type="PANTHER" id="PTHR30290">
    <property type="entry name" value="PERIPLASMIC BINDING COMPONENT OF ABC TRANSPORTER"/>
    <property type="match status" value="1"/>
</dbReference>
<dbReference type="AlphaFoldDB" id="A0A9X2D6C6"/>
<dbReference type="InterPro" id="IPR000914">
    <property type="entry name" value="SBP_5_dom"/>
</dbReference>
<dbReference type="RefSeq" id="WP_250826817.1">
    <property type="nucleotide sequence ID" value="NZ_JAMOIL010000008.1"/>
</dbReference>
<dbReference type="Pfam" id="PF00496">
    <property type="entry name" value="SBP_bac_5"/>
    <property type="match status" value="1"/>
</dbReference>
<feature type="domain" description="Solute-binding protein family 5" evidence="6">
    <location>
        <begin position="95"/>
        <end position="462"/>
    </location>
</feature>
<reference evidence="7" key="1">
    <citation type="submission" date="2022-05" db="EMBL/GenBank/DDBJ databases">
        <authorList>
            <person name="Tuo L."/>
        </authorList>
    </citation>
    <scope>NUCLEOTIDE SEQUENCE</scope>
    <source>
        <strain evidence="7">BSK12Z-4</strain>
    </source>
</reference>
<dbReference type="Proteomes" id="UP001139485">
    <property type="component" value="Unassembled WGS sequence"/>
</dbReference>
<dbReference type="CDD" id="cd08512">
    <property type="entry name" value="PBP2_NikA_DppA_OppA_like_7"/>
    <property type="match status" value="1"/>
</dbReference>
<keyword evidence="3" id="KW-0813">Transport</keyword>
<evidence type="ECO:0000256" key="5">
    <source>
        <dbReference type="SAM" id="SignalP"/>
    </source>
</evidence>
<protein>
    <submittedName>
        <fullName evidence="7">ABC transporter substrate-binding protein</fullName>
    </submittedName>
</protein>
<dbReference type="InterPro" id="IPR030678">
    <property type="entry name" value="Peptide/Ni-bd"/>
</dbReference>
<evidence type="ECO:0000256" key="4">
    <source>
        <dbReference type="ARBA" id="ARBA00022729"/>
    </source>
</evidence>
<dbReference type="GO" id="GO:0042597">
    <property type="term" value="C:periplasmic space"/>
    <property type="evidence" value="ECO:0007669"/>
    <property type="project" value="UniProtKB-ARBA"/>
</dbReference>
<organism evidence="7 8">
    <name type="scientific">Nocardioides bruguierae</name>
    <dbReference type="NCBI Taxonomy" id="2945102"/>
    <lineage>
        <taxon>Bacteria</taxon>
        <taxon>Bacillati</taxon>
        <taxon>Actinomycetota</taxon>
        <taxon>Actinomycetes</taxon>
        <taxon>Propionibacteriales</taxon>
        <taxon>Nocardioidaceae</taxon>
        <taxon>Nocardioides</taxon>
    </lineage>
</organism>
<sequence length="545" mass="59464">MKNRTRTRLGVLLAAGSLLALAACSGGSSGSDSAASDSDTLVIATASQPAGFAYEISPTGYETAEFFENTGATLIRNPYVDNEDGTAQQQDYYNFEPMLAESYDVSKDGLTYTFHLDPDAVSVNGNQLTSEDVVFTMQRRFKTDTSINAFISAPMFTDPDTQVKAIDDETVAFTVEKKSYGFTLLSLLANIPYTIYDSTELKKHVTDDDPYAVEWSNTHPNFGFGAYSVADYTPGEQIVYEANEDFVLGAPSVKRIVQRVVSDAGQRANLLASGDVDIATQLRPADQVDLADSDEANIYTVDSNAFVYMPLTTTMEPFDDVTVRQALTHAIPYDDIINDVYRGRASELSGILGSSAPGYSDEGLSPYTYDPELAKSMLEDAGYTDPVEFTLTVNNSYPDLEEVATQIQTAAADAGFDVTIDEVNYATFQEGLSAKTFQASMGRDYAIVQSPPYVLGLFYTAGSPINWPNWEDQDFYDALDAGNNGGDPLSDASGAYWNEAEQIMRDQVPTIWMNYVQPLNAFATDVDGYAFRSDNVIDYSNLSVG</sequence>
<comment type="subcellular location">
    <subcellularLocation>
        <location evidence="1">Cell envelope</location>
    </subcellularLocation>
</comment>
<dbReference type="GO" id="GO:0030313">
    <property type="term" value="C:cell envelope"/>
    <property type="evidence" value="ECO:0007669"/>
    <property type="project" value="UniProtKB-SubCell"/>
</dbReference>
<feature type="chain" id="PRO_5040960846" evidence="5">
    <location>
        <begin position="23"/>
        <end position="545"/>
    </location>
</feature>
<feature type="signal peptide" evidence="5">
    <location>
        <begin position="1"/>
        <end position="22"/>
    </location>
</feature>
<dbReference type="SUPFAM" id="SSF53850">
    <property type="entry name" value="Periplasmic binding protein-like II"/>
    <property type="match status" value="1"/>
</dbReference>
<dbReference type="Gene3D" id="3.90.76.10">
    <property type="entry name" value="Dipeptide-binding Protein, Domain 1"/>
    <property type="match status" value="1"/>
</dbReference>
<dbReference type="PIRSF" id="PIRSF002741">
    <property type="entry name" value="MppA"/>
    <property type="match status" value="1"/>
</dbReference>
<evidence type="ECO:0000313" key="7">
    <source>
        <dbReference type="EMBL" id="MCM0620141.1"/>
    </source>
</evidence>
<keyword evidence="4 5" id="KW-0732">Signal</keyword>
<evidence type="ECO:0000313" key="8">
    <source>
        <dbReference type="Proteomes" id="UP001139485"/>
    </source>
</evidence>
<evidence type="ECO:0000256" key="1">
    <source>
        <dbReference type="ARBA" id="ARBA00004196"/>
    </source>
</evidence>
<accession>A0A9X2D6C6</accession>